<dbReference type="KEGG" id="sace:GIY23_03885"/>
<dbReference type="Proteomes" id="UP000371041">
    <property type="component" value="Chromosome"/>
</dbReference>
<accession>A0A5Q3Q2K5</accession>
<evidence type="ECO:0000256" key="1">
    <source>
        <dbReference type="SAM" id="MobiDB-lite"/>
    </source>
</evidence>
<evidence type="ECO:0000313" key="2">
    <source>
        <dbReference type="EMBL" id="QGK68801.1"/>
    </source>
</evidence>
<protein>
    <submittedName>
        <fullName evidence="2">DUF4288 domain-containing protein</fullName>
    </submittedName>
</protein>
<proteinExistence type="predicted"/>
<organism evidence="2 3">
    <name type="scientific">Allosaccharopolyspora coralli</name>
    <dbReference type="NCBI Taxonomy" id="2665642"/>
    <lineage>
        <taxon>Bacteria</taxon>
        <taxon>Bacillati</taxon>
        <taxon>Actinomycetota</taxon>
        <taxon>Actinomycetes</taxon>
        <taxon>Pseudonocardiales</taxon>
        <taxon>Pseudonocardiaceae</taxon>
        <taxon>Allosaccharopolyspora</taxon>
    </lineage>
</organism>
<dbReference type="Pfam" id="PF14119">
    <property type="entry name" value="DUF4288"/>
    <property type="match status" value="1"/>
</dbReference>
<feature type="region of interest" description="Disordered" evidence="1">
    <location>
        <begin position="1"/>
        <end position="28"/>
    </location>
</feature>
<dbReference type="AlphaFoldDB" id="A0A5Q3Q2K5"/>
<dbReference type="InterPro" id="IPR025630">
    <property type="entry name" value="DUF4288"/>
</dbReference>
<gene>
    <name evidence="2" type="ORF">GIY23_03885</name>
</gene>
<sequence>MTSPHDDTAEQPDEDLEAVGSIPVGTPVDPLAELRTQRSEPDVYVAVLVVESTSDAAEHQPLYEESFVLLKAADEEEAREKARSFGKELETSYEDEHHRPITWKLKDVVDVRPVEDATFDDGTELYSRFFRDYQAYSSVRGELDDDA</sequence>
<dbReference type="RefSeq" id="WP_154075404.1">
    <property type="nucleotide sequence ID" value="NZ_CP045929.1"/>
</dbReference>
<keyword evidence="3" id="KW-1185">Reference proteome</keyword>
<dbReference type="EMBL" id="CP045929">
    <property type="protein sequence ID" value="QGK68801.1"/>
    <property type="molecule type" value="Genomic_DNA"/>
</dbReference>
<name>A0A5Q3Q2K5_9PSEU</name>
<reference evidence="3" key="1">
    <citation type="submission" date="2019-11" db="EMBL/GenBank/DDBJ databases">
        <title>The complete genome sequence of Saccharopolyspora sp. E2A.</title>
        <authorList>
            <person name="Zhang G."/>
        </authorList>
    </citation>
    <scope>NUCLEOTIDE SEQUENCE [LARGE SCALE GENOMIC DNA]</scope>
    <source>
        <strain evidence="3">E2A</strain>
    </source>
</reference>
<evidence type="ECO:0000313" key="3">
    <source>
        <dbReference type="Proteomes" id="UP000371041"/>
    </source>
</evidence>